<evidence type="ECO:0000259" key="28">
    <source>
        <dbReference type="Pfam" id="PF00912"/>
    </source>
</evidence>
<dbReference type="GO" id="GO:0009002">
    <property type="term" value="F:serine-type D-Ala-D-Ala carboxypeptidase activity"/>
    <property type="evidence" value="ECO:0007669"/>
    <property type="project" value="UniProtKB-EC"/>
</dbReference>
<keyword evidence="17 26" id="KW-1133">Transmembrane helix</keyword>
<dbReference type="EC" id="2.4.99.28" evidence="23"/>
<evidence type="ECO:0000256" key="23">
    <source>
        <dbReference type="ARBA" id="ARBA00044770"/>
    </source>
</evidence>
<keyword evidence="15" id="KW-0735">Signal-anchor</keyword>
<evidence type="ECO:0000256" key="9">
    <source>
        <dbReference type="ARBA" id="ARBA00022670"/>
    </source>
</evidence>
<dbReference type="Proteomes" id="UP000050833">
    <property type="component" value="Unassembled WGS sequence"/>
</dbReference>
<dbReference type="GO" id="GO:0008955">
    <property type="term" value="F:peptidoglycan glycosyltransferase activity"/>
    <property type="evidence" value="ECO:0007669"/>
    <property type="project" value="UniProtKB-EC"/>
</dbReference>
<keyword evidence="13" id="KW-0378">Hydrolase</keyword>
<dbReference type="GO" id="GO:0006508">
    <property type="term" value="P:proteolysis"/>
    <property type="evidence" value="ECO:0007669"/>
    <property type="project" value="UniProtKB-KW"/>
</dbReference>
<keyword evidence="18 26" id="KW-0472">Membrane</keyword>
<dbReference type="GO" id="GO:0009252">
    <property type="term" value="P:peptidoglycan biosynthetic process"/>
    <property type="evidence" value="ECO:0007669"/>
    <property type="project" value="UniProtKB-KW"/>
</dbReference>
<dbReference type="GO" id="GO:0005886">
    <property type="term" value="C:plasma membrane"/>
    <property type="evidence" value="ECO:0007669"/>
    <property type="project" value="UniProtKB-SubCell"/>
</dbReference>
<comment type="similarity">
    <text evidence="4">In the C-terminal section; belongs to the transpeptidase family.</text>
</comment>
<evidence type="ECO:0000259" key="27">
    <source>
        <dbReference type="Pfam" id="PF00905"/>
    </source>
</evidence>
<comment type="catalytic activity">
    <reaction evidence="22">
        <text>Preferential cleavage: (Ac)2-L-Lys-D-Ala-|-D-Ala. Also transpeptidation of peptidyl-alanyl moieties that are N-acyl substituents of D-alanine.</text>
        <dbReference type="EC" id="3.4.16.4"/>
    </reaction>
</comment>
<evidence type="ECO:0000256" key="21">
    <source>
        <dbReference type="ARBA" id="ARBA00023316"/>
    </source>
</evidence>
<name>A0AAW3JNP9_9FIRM</name>
<dbReference type="EMBL" id="LLKB01000006">
    <property type="protein sequence ID" value="KQC84352.1"/>
    <property type="molecule type" value="Genomic_DNA"/>
</dbReference>
<evidence type="ECO:0000256" key="3">
    <source>
        <dbReference type="ARBA" id="ARBA00004752"/>
    </source>
</evidence>
<evidence type="ECO:0000256" key="22">
    <source>
        <dbReference type="ARBA" id="ARBA00034000"/>
    </source>
</evidence>
<feature type="transmembrane region" description="Helical" evidence="26">
    <location>
        <begin position="30"/>
        <end position="53"/>
    </location>
</feature>
<dbReference type="NCBIfam" id="TIGR02074">
    <property type="entry name" value="PBP_1a_fam"/>
    <property type="match status" value="1"/>
</dbReference>
<evidence type="ECO:0000256" key="11">
    <source>
        <dbReference type="ARBA" id="ARBA00022679"/>
    </source>
</evidence>
<keyword evidence="12 26" id="KW-0812">Transmembrane</keyword>
<comment type="subcellular location">
    <subcellularLocation>
        <location evidence="2">Cell membrane</location>
        <topology evidence="2">Single-pass type II membrane protein</topology>
    </subcellularLocation>
</comment>
<dbReference type="PANTHER" id="PTHR32282">
    <property type="entry name" value="BINDING PROTEIN TRANSPEPTIDASE, PUTATIVE-RELATED"/>
    <property type="match status" value="1"/>
</dbReference>
<dbReference type="RefSeq" id="WP_055945942.1">
    <property type="nucleotide sequence ID" value="NZ_LLKB01000006.1"/>
</dbReference>
<dbReference type="GO" id="GO:0008658">
    <property type="term" value="F:penicillin binding"/>
    <property type="evidence" value="ECO:0007669"/>
    <property type="project" value="InterPro"/>
</dbReference>
<dbReference type="InterPro" id="IPR001264">
    <property type="entry name" value="Glyco_trans_51"/>
</dbReference>
<comment type="similarity">
    <text evidence="5">In the N-terminal section; belongs to the glycosyltransferase 51 family.</text>
</comment>
<comment type="catalytic activity">
    <reaction evidence="24">
        <text>[GlcNAc-(1-&gt;4)-Mur2Ac(oyl-L-Ala-gamma-D-Glu-L-Lys-D-Ala-D-Ala)](n)-di-trans,octa-cis-undecaprenyl diphosphate + beta-D-GlcNAc-(1-&gt;4)-Mur2Ac(oyl-L-Ala-gamma-D-Glu-L-Lys-D-Ala-D-Ala)-di-trans,octa-cis-undecaprenyl diphosphate = [GlcNAc-(1-&gt;4)-Mur2Ac(oyl-L-Ala-gamma-D-Glu-L-Lys-D-Ala-D-Ala)](n+1)-di-trans,octa-cis-undecaprenyl diphosphate + di-trans,octa-cis-undecaprenyl diphosphate + H(+)</text>
        <dbReference type="Rhea" id="RHEA:23708"/>
        <dbReference type="Rhea" id="RHEA-COMP:9602"/>
        <dbReference type="Rhea" id="RHEA-COMP:9603"/>
        <dbReference type="ChEBI" id="CHEBI:15378"/>
        <dbReference type="ChEBI" id="CHEBI:58405"/>
        <dbReference type="ChEBI" id="CHEBI:60033"/>
        <dbReference type="ChEBI" id="CHEBI:78435"/>
        <dbReference type="EC" id="2.4.99.28"/>
    </reaction>
</comment>
<dbReference type="SUPFAM" id="SSF56601">
    <property type="entry name" value="beta-lactamase/transpeptidase-like"/>
    <property type="match status" value="1"/>
</dbReference>
<evidence type="ECO:0000256" key="8">
    <source>
        <dbReference type="ARBA" id="ARBA00022645"/>
    </source>
</evidence>
<dbReference type="FunFam" id="1.10.3810.10:FF:000001">
    <property type="entry name" value="Penicillin-binding protein 1A"/>
    <property type="match status" value="1"/>
</dbReference>
<evidence type="ECO:0000256" key="2">
    <source>
        <dbReference type="ARBA" id="ARBA00004401"/>
    </source>
</evidence>
<keyword evidence="19" id="KW-0046">Antibiotic resistance</keyword>
<dbReference type="SUPFAM" id="SSF53955">
    <property type="entry name" value="Lysozyme-like"/>
    <property type="match status" value="1"/>
</dbReference>
<comment type="pathway">
    <text evidence="25">Glycan biosynthesis.</text>
</comment>
<feature type="domain" description="Glycosyl transferase family 51" evidence="28">
    <location>
        <begin position="83"/>
        <end position="264"/>
    </location>
</feature>
<keyword evidence="16" id="KW-0573">Peptidoglycan synthesis</keyword>
<reference evidence="29 30" key="1">
    <citation type="submission" date="2015-10" db="EMBL/GenBank/DDBJ databases">
        <title>Butyribacter intestini gen. nov., sp. nov., a butyric acid-producing bacterium of the family Lachnospiraceae isolated from the human faeces.</title>
        <authorList>
            <person name="Zou Y."/>
            <person name="Xue W."/>
            <person name="Luo G."/>
            <person name="Lv M."/>
        </authorList>
    </citation>
    <scope>NUCLEOTIDE SEQUENCE [LARGE SCALE GENOMIC DNA]</scope>
    <source>
        <strain evidence="29 30">TF01-11</strain>
    </source>
</reference>
<keyword evidence="14" id="KW-0133">Cell shape</keyword>
<evidence type="ECO:0000256" key="13">
    <source>
        <dbReference type="ARBA" id="ARBA00022801"/>
    </source>
</evidence>
<comment type="pathway">
    <text evidence="3">Cell wall biogenesis; peptidoglycan biosynthesis.</text>
</comment>
<keyword evidence="20" id="KW-0511">Multifunctional enzyme</keyword>
<keyword evidence="30" id="KW-1185">Reference proteome</keyword>
<dbReference type="Pfam" id="PF00905">
    <property type="entry name" value="Transpeptidase"/>
    <property type="match status" value="1"/>
</dbReference>
<dbReference type="Pfam" id="PF00912">
    <property type="entry name" value="Transgly"/>
    <property type="match status" value="1"/>
</dbReference>
<accession>A0AAW3JNP9</accession>
<dbReference type="InterPro" id="IPR001460">
    <property type="entry name" value="PCN-bd_Tpept"/>
</dbReference>
<sequence length="843" mass="94736">MNYGKKEIDSKIDKINSSNKKVFNKIKLNVKIFAVIIVFTLILCVVFSVVGIVRGLTDSAPDINEENIMPDGYPSIIYDANGKKVQKLMGINANREYKKITDIPECVQNAFVAIEDARFYKHSGVDLQGILRAVFSALSDEKMTQGASTITQQLLKNQVFGGGNEKSFFGKVSRKIQEQSLAIKLESTIDKKKILEYYLNTINLGQNTMGVETASKRYFGKSVSKLTVSEAAVLAGITQNPTEYNPITEQQNNEAKRKIILKNMLDQKYITEDEYEEALGDDVYSRIQDINKEKRTSSYGDINSYYVDAVIENVVSDLKQKLGYTETQAYNAIYREGLKIYTCQDQSLQKICDDVINNDKYYQKNTKSYLSYQLKVKKSDGETESYTEGDVRAFINDAHKKRISFYFKNRKKAEKYIKLFKKKNLDKHDKILSESINLIKQPQASFVLMEQSTGKVRAIVGGRGEKTANRTLNRASSSKRQPGSTFKVLSTYLPALDTSGFTLANVMDDAPYKYPGTNKRVKDWDSSGYKGLTSLRQGIVDSVNIVTVKTFQKVTPQTGFDYLLNLGFTTLVDRRETSDGQIYSDIQLPTALGGLTDGVTNVELTAAYAAIANGGTYIKPVYYTKIVDSKGNVLLQNSKSGKKVMKNTTAWLLTDAMKDVIKRGTGKKAAFKKIKMPQAGKTGTTSDNTDFWFEGYTPYYTAGIWLGYDSMFTQMSGSASKIMWRDIMEKVHKVKKLKNKNFKKPEDIITRKICKKCGKLAVYGLCDRALDGNDIKTEYFARGTQPKESCDCHVKYTFSNSTGHMAETGASASTNDKVYLNKDESTYKAQTKDTPYLIPGWLK</sequence>
<evidence type="ECO:0000313" key="29">
    <source>
        <dbReference type="EMBL" id="KQC84352.1"/>
    </source>
</evidence>
<evidence type="ECO:0000256" key="10">
    <source>
        <dbReference type="ARBA" id="ARBA00022676"/>
    </source>
</evidence>
<dbReference type="InterPro" id="IPR012338">
    <property type="entry name" value="Beta-lactam/transpept-like"/>
</dbReference>
<evidence type="ECO:0000256" key="18">
    <source>
        <dbReference type="ARBA" id="ARBA00023136"/>
    </source>
</evidence>
<protein>
    <recommendedName>
        <fullName evidence="7">Penicillin-binding protein 1A</fullName>
        <ecNumber evidence="23">2.4.99.28</ecNumber>
        <ecNumber evidence="6">3.4.16.4</ecNumber>
    </recommendedName>
</protein>
<evidence type="ECO:0000256" key="1">
    <source>
        <dbReference type="ARBA" id="ARBA00002624"/>
    </source>
</evidence>
<proteinExistence type="inferred from homology"/>
<keyword evidence="9" id="KW-0645">Protease</keyword>
<evidence type="ECO:0000256" key="26">
    <source>
        <dbReference type="SAM" id="Phobius"/>
    </source>
</evidence>
<dbReference type="AlphaFoldDB" id="A0AAW3JNP9"/>
<dbReference type="Gene3D" id="1.10.3810.10">
    <property type="entry name" value="Biosynthetic peptidoglycan transglycosylase-like"/>
    <property type="match status" value="1"/>
</dbReference>
<evidence type="ECO:0000256" key="12">
    <source>
        <dbReference type="ARBA" id="ARBA00022692"/>
    </source>
</evidence>
<dbReference type="GO" id="GO:0046677">
    <property type="term" value="P:response to antibiotic"/>
    <property type="evidence" value="ECO:0007669"/>
    <property type="project" value="UniProtKB-KW"/>
</dbReference>
<evidence type="ECO:0000256" key="7">
    <source>
        <dbReference type="ARBA" id="ARBA00018638"/>
    </source>
</evidence>
<dbReference type="Gene3D" id="3.40.710.10">
    <property type="entry name" value="DD-peptidase/beta-lactamase superfamily"/>
    <property type="match status" value="2"/>
</dbReference>
<evidence type="ECO:0000256" key="14">
    <source>
        <dbReference type="ARBA" id="ARBA00022960"/>
    </source>
</evidence>
<comment type="caution">
    <text evidence="29">The sequence shown here is derived from an EMBL/GenBank/DDBJ whole genome shotgun (WGS) entry which is preliminary data.</text>
</comment>
<dbReference type="PANTHER" id="PTHR32282:SF33">
    <property type="entry name" value="PEPTIDOGLYCAN GLYCOSYLTRANSFERASE"/>
    <property type="match status" value="1"/>
</dbReference>
<evidence type="ECO:0000256" key="5">
    <source>
        <dbReference type="ARBA" id="ARBA00007739"/>
    </source>
</evidence>
<keyword evidence="21" id="KW-0961">Cell wall biogenesis/degradation</keyword>
<evidence type="ECO:0000256" key="17">
    <source>
        <dbReference type="ARBA" id="ARBA00022989"/>
    </source>
</evidence>
<evidence type="ECO:0000256" key="16">
    <source>
        <dbReference type="ARBA" id="ARBA00022984"/>
    </source>
</evidence>
<feature type="domain" description="Penicillin-binding protein transpeptidase" evidence="27">
    <location>
        <begin position="445"/>
        <end position="728"/>
    </location>
</feature>
<keyword evidence="11" id="KW-0808">Transferase</keyword>
<dbReference type="InterPro" id="IPR050396">
    <property type="entry name" value="Glycosyltr_51/Transpeptidase"/>
</dbReference>
<dbReference type="EC" id="3.4.16.4" evidence="6"/>
<comment type="function">
    <text evidence="1">Cell wall formation. Synthesis of cross-linked peptidoglycan from the lipid intermediates. The enzyme has a penicillin-insensitive transglycosylase N-terminal domain (formation of linear glycan strands) and a penicillin-sensitive transpeptidase C-terminal domain (cross-linking of the peptide subunits).</text>
</comment>
<dbReference type="InterPro" id="IPR023346">
    <property type="entry name" value="Lysozyme-like_dom_sf"/>
</dbReference>
<evidence type="ECO:0000256" key="25">
    <source>
        <dbReference type="ARBA" id="ARBA00060592"/>
    </source>
</evidence>
<dbReference type="GO" id="GO:0071555">
    <property type="term" value="P:cell wall organization"/>
    <property type="evidence" value="ECO:0007669"/>
    <property type="project" value="UniProtKB-KW"/>
</dbReference>
<keyword evidence="10" id="KW-0328">Glycosyltransferase</keyword>
<keyword evidence="8" id="KW-0121">Carboxypeptidase</keyword>
<evidence type="ECO:0000256" key="6">
    <source>
        <dbReference type="ARBA" id="ARBA00012448"/>
    </source>
</evidence>
<evidence type="ECO:0000256" key="4">
    <source>
        <dbReference type="ARBA" id="ARBA00007090"/>
    </source>
</evidence>
<dbReference type="InterPro" id="IPR036950">
    <property type="entry name" value="PBP_transglycosylase"/>
</dbReference>
<gene>
    <name evidence="29" type="ORF">APZ18_13685</name>
</gene>
<dbReference type="GO" id="GO:0008360">
    <property type="term" value="P:regulation of cell shape"/>
    <property type="evidence" value="ECO:0007669"/>
    <property type="project" value="UniProtKB-KW"/>
</dbReference>
<evidence type="ECO:0000256" key="20">
    <source>
        <dbReference type="ARBA" id="ARBA00023268"/>
    </source>
</evidence>
<organism evidence="29 30">
    <name type="scientific">Butyribacter intestini</name>
    <dbReference type="NCBI Taxonomy" id="1703332"/>
    <lineage>
        <taxon>Bacteria</taxon>
        <taxon>Bacillati</taxon>
        <taxon>Bacillota</taxon>
        <taxon>Clostridia</taxon>
        <taxon>Lachnospirales</taxon>
        <taxon>Lachnospiraceae</taxon>
        <taxon>Butyribacter</taxon>
    </lineage>
</organism>
<evidence type="ECO:0000256" key="24">
    <source>
        <dbReference type="ARBA" id="ARBA00049902"/>
    </source>
</evidence>
<evidence type="ECO:0000256" key="15">
    <source>
        <dbReference type="ARBA" id="ARBA00022968"/>
    </source>
</evidence>
<evidence type="ECO:0000256" key="19">
    <source>
        <dbReference type="ARBA" id="ARBA00023251"/>
    </source>
</evidence>
<evidence type="ECO:0000313" key="30">
    <source>
        <dbReference type="Proteomes" id="UP000050833"/>
    </source>
</evidence>